<evidence type="ECO:0000259" key="5">
    <source>
        <dbReference type="Pfam" id="PF00753"/>
    </source>
</evidence>
<accession>A0A3F3PIV0</accession>
<protein>
    <submittedName>
        <fullName evidence="6">Metallo-hydrolase/oxidoreductase</fullName>
    </submittedName>
</protein>
<dbReference type="RefSeq" id="XP_026619906.1">
    <property type="nucleotide sequence ID" value="XM_026772618.1"/>
</dbReference>
<organism evidence="6 7">
    <name type="scientific">Aspergillus welwitschiae</name>
    <dbReference type="NCBI Taxonomy" id="1341132"/>
    <lineage>
        <taxon>Eukaryota</taxon>
        <taxon>Fungi</taxon>
        <taxon>Dikarya</taxon>
        <taxon>Ascomycota</taxon>
        <taxon>Pezizomycotina</taxon>
        <taxon>Eurotiomycetes</taxon>
        <taxon>Eurotiomycetidae</taxon>
        <taxon>Eurotiales</taxon>
        <taxon>Aspergillaceae</taxon>
        <taxon>Aspergillus</taxon>
        <taxon>Aspergillus subgen. Circumdati</taxon>
    </lineage>
</organism>
<reference evidence="6 7" key="1">
    <citation type="submission" date="2018-07" db="EMBL/GenBank/DDBJ databases">
        <title>The genomes of Aspergillus section Nigri reveals drivers in fungal speciation.</title>
        <authorList>
            <consortium name="DOE Joint Genome Institute"/>
            <person name="Vesth T.C."/>
            <person name="Nybo J."/>
            <person name="Theobald S."/>
            <person name="Brandl J."/>
            <person name="Frisvad J.C."/>
            <person name="Nielsen K.F."/>
            <person name="Lyhne E.K."/>
            <person name="Kogle M.E."/>
            <person name="Kuo A."/>
            <person name="Riley R."/>
            <person name="Clum A."/>
            <person name="Nolan M."/>
            <person name="Lipzen A."/>
            <person name="Salamov A."/>
            <person name="Henrissat B."/>
            <person name="Wiebenga A."/>
            <person name="De vries R.P."/>
            <person name="Grigoriev I.V."/>
            <person name="Mortensen U.H."/>
            <person name="Andersen M.R."/>
            <person name="Baker S.E."/>
        </authorList>
    </citation>
    <scope>NUCLEOTIDE SEQUENCE [LARGE SCALE GENOMIC DNA]</scope>
    <source>
        <strain evidence="6 7">CBS 139.54b</strain>
    </source>
</reference>
<proteinExistence type="inferred from homology"/>
<evidence type="ECO:0000256" key="3">
    <source>
        <dbReference type="ARBA" id="ARBA00022801"/>
    </source>
</evidence>
<dbReference type="Gene3D" id="3.60.15.10">
    <property type="entry name" value="Ribonuclease Z/Hydroxyacylglutathione hydrolase-like"/>
    <property type="match status" value="1"/>
</dbReference>
<gene>
    <name evidence="6" type="ORF">BDQ94DRAFT_176081</name>
</gene>
<keyword evidence="4" id="KW-0862">Zinc</keyword>
<evidence type="ECO:0000313" key="7">
    <source>
        <dbReference type="Proteomes" id="UP000253729"/>
    </source>
</evidence>
<dbReference type="EMBL" id="KZ852111">
    <property type="protein sequence ID" value="RDH26884.1"/>
    <property type="molecule type" value="Genomic_DNA"/>
</dbReference>
<keyword evidence="3 6" id="KW-0378">Hydrolase</keyword>
<evidence type="ECO:0000256" key="2">
    <source>
        <dbReference type="ARBA" id="ARBA00022723"/>
    </source>
</evidence>
<keyword evidence="2" id="KW-0479">Metal-binding</keyword>
<dbReference type="PANTHER" id="PTHR42978">
    <property type="entry name" value="QUORUM-QUENCHING LACTONASE YTNP-RELATED-RELATED"/>
    <property type="match status" value="1"/>
</dbReference>
<dbReference type="SUPFAM" id="SSF56281">
    <property type="entry name" value="Metallo-hydrolase/oxidoreductase"/>
    <property type="match status" value="1"/>
</dbReference>
<keyword evidence="7" id="KW-1185">Reference proteome</keyword>
<dbReference type="InterPro" id="IPR036866">
    <property type="entry name" value="RibonucZ/Hydroxyglut_hydro"/>
</dbReference>
<evidence type="ECO:0000256" key="1">
    <source>
        <dbReference type="ARBA" id="ARBA00007749"/>
    </source>
</evidence>
<dbReference type="Proteomes" id="UP000253729">
    <property type="component" value="Unassembled WGS sequence"/>
</dbReference>
<comment type="similarity">
    <text evidence="1">Belongs to the metallo-beta-lactamase superfamily.</text>
</comment>
<dbReference type="AlphaFoldDB" id="A0A3F3PIV0"/>
<name>A0A3F3PIV0_9EURO</name>
<dbReference type="Pfam" id="PF00753">
    <property type="entry name" value="Lactamase_B"/>
    <property type="match status" value="1"/>
</dbReference>
<evidence type="ECO:0000313" key="6">
    <source>
        <dbReference type="EMBL" id="RDH26884.1"/>
    </source>
</evidence>
<evidence type="ECO:0000256" key="4">
    <source>
        <dbReference type="ARBA" id="ARBA00022833"/>
    </source>
</evidence>
<dbReference type="GO" id="GO:0016787">
    <property type="term" value="F:hydrolase activity"/>
    <property type="evidence" value="ECO:0007669"/>
    <property type="project" value="UniProtKB-KW"/>
</dbReference>
<sequence length="366" mass="40341">MESSQTRPQSPPDFSVPASSSTVDVRVINTNTRLYLKPGVFWEPALRGFEGPHAPIYCFLISHGDRHIVFDLGVRTDWENYAPKVVQLVKATTVVSDCTRDVAAVLDEDESGLGIRTTDIEAIVWSHNHFDHTGDPSRFPPTTELVVGPGVAASSWPGYPSNPDGIVLDSDAAGRPVREISFESPNNHKPLRLGRFNAVDYFGDGSFYLLDAPGHAIGHLCGLARTTADPPTFVFMGADACHHPGVLRPSAYLPLPSSSAVAEKHHYGGCPGDLLMQIGKWQNSHEPFFQVARGPLFPDYPAAMETVTKIQELDAADNVLVLLAHDDSLHGRLPLFPDRVNDWKAQGLREDTRWLFCHELQHVEER</sequence>
<dbReference type="InterPro" id="IPR051013">
    <property type="entry name" value="MBL_superfamily_lactonases"/>
</dbReference>
<dbReference type="InterPro" id="IPR001279">
    <property type="entry name" value="Metallo-B-lactamas"/>
</dbReference>
<dbReference type="GeneID" id="38140974"/>
<dbReference type="PANTHER" id="PTHR42978:SF5">
    <property type="entry name" value="METALLO-BETA-LACTAMASE DOMAIN-CONTAINING PROTEIN"/>
    <property type="match status" value="1"/>
</dbReference>
<feature type="domain" description="Metallo-beta-lactamase" evidence="5">
    <location>
        <begin position="55"/>
        <end position="180"/>
    </location>
</feature>
<dbReference type="GO" id="GO:0046872">
    <property type="term" value="F:metal ion binding"/>
    <property type="evidence" value="ECO:0007669"/>
    <property type="project" value="UniProtKB-KW"/>
</dbReference>
<dbReference type="STRING" id="1341132.A0A3F3PIV0"/>
<dbReference type="CDD" id="cd07730">
    <property type="entry name" value="metallo-hydrolase-like_MBL-fold"/>
    <property type="match status" value="1"/>
</dbReference>